<gene>
    <name evidence="1" type="ORF">CWI82_10690</name>
</gene>
<proteinExistence type="predicted"/>
<keyword evidence="2" id="KW-1185">Reference proteome</keyword>
<comment type="caution">
    <text evidence="1">The sequence shown here is derived from an EMBL/GenBank/DDBJ whole genome shotgun (WGS) entry which is preliminary data.</text>
</comment>
<sequence>MATSSISKSLLTNVLSVYFVLTLIVTSVQVVGEYYDTKNMLVQELHNQQSTFSHSLARSLWEYNTPQIEAIADGLINIPAIAGLVIRDDTGRIVSQLGRTPPLRSFPTISADSYELPEREGVFGYYSKLVFEFSGDSTQVGDVTLYTTRDIAIQRIKVSLYFIIGSAIVKSTFLIMLFSVAFHRMLNRPMRDLINQIQNFRLDDLEHSKLHIRSLRNTEFLLLERAYNQLVENLKEYQEDLDRAQKQLIHVNQKLDEQNGILEQEVARKTSNLSRVLVDLERQKNDLELRQDTLENEIRQRRIIETDLREINTRLQESLSALERTQDQLIESEKMASLGGLVAGITHDVNTPIGISVTAATYIRDQLTEAEEALNKKALTQAQLTKVFKLSKESLDLLESNLARASDLISSFKQVAVDQTSEVVREINIKDYLNGVIQTLNPRLKPFKPRLTIECPDDIEIRCPAGAFAQIFTNLIINSLIHGFENKQDGEIDISIKRKDDKLVIVYRDNGKGLTQQQLDQLFDPFFTTKVQQGGSGLGTHIIRNLVTQTLNGTIEAESEVGQGLTYRMTLAVTFI</sequence>
<evidence type="ECO:0000313" key="1">
    <source>
        <dbReference type="EMBL" id="RZQ55352.1"/>
    </source>
</evidence>
<keyword evidence="1" id="KW-0547">Nucleotide-binding</keyword>
<evidence type="ECO:0000313" key="2">
    <source>
        <dbReference type="Proteomes" id="UP000293092"/>
    </source>
</evidence>
<dbReference type="Proteomes" id="UP000293092">
    <property type="component" value="Unassembled WGS sequence"/>
</dbReference>
<protein>
    <submittedName>
        <fullName evidence="1">ATP-binding protein</fullName>
    </submittedName>
</protein>
<keyword evidence="1" id="KW-0067">ATP-binding</keyword>
<dbReference type="EMBL" id="PIQJ01000003">
    <property type="protein sequence ID" value="RZQ55352.1"/>
    <property type="molecule type" value="Genomic_DNA"/>
</dbReference>
<reference evidence="1" key="1">
    <citation type="submission" date="2017-11" db="EMBL/GenBank/DDBJ databases">
        <title>Comparative genomic and phylogenomic analyses of the family Idiomarinaceae.</title>
        <authorList>
            <person name="Liu Y."/>
            <person name="Shao Z."/>
        </authorList>
    </citation>
    <scope>NUCLEOTIDE SEQUENCE</scope>
    <source>
        <strain evidence="1">PIN1</strain>
    </source>
</reference>
<organism evidence="1 2">
    <name type="scientific">Pseudidiomarina tainanensis</name>
    <dbReference type="NCBI Taxonomy" id="502365"/>
    <lineage>
        <taxon>Bacteria</taxon>
        <taxon>Pseudomonadati</taxon>
        <taxon>Pseudomonadota</taxon>
        <taxon>Gammaproteobacteria</taxon>
        <taxon>Alteromonadales</taxon>
        <taxon>Idiomarinaceae</taxon>
        <taxon>Pseudidiomarina</taxon>
    </lineage>
</organism>
<accession>A0ACD2HGL2</accession>
<name>A0ACD2HGL2_9GAMM</name>